<protein>
    <submittedName>
        <fullName evidence="1">Uncharacterized protein</fullName>
    </submittedName>
</protein>
<evidence type="ECO:0000313" key="1">
    <source>
        <dbReference type="EMBL" id="VEP15408.1"/>
    </source>
</evidence>
<keyword evidence="2" id="KW-1185">Reference proteome</keyword>
<accession>A0A563VVB6</accession>
<reference evidence="1 2" key="1">
    <citation type="submission" date="2019-01" db="EMBL/GenBank/DDBJ databases">
        <authorList>
            <person name="Brito A."/>
        </authorList>
    </citation>
    <scope>NUCLEOTIDE SEQUENCE [LARGE SCALE GENOMIC DNA]</scope>
    <source>
        <strain evidence="1">1</strain>
    </source>
</reference>
<name>A0A563VVB6_9CYAN</name>
<proteinExistence type="predicted"/>
<dbReference type="AlphaFoldDB" id="A0A563VVB6"/>
<dbReference type="Proteomes" id="UP000320055">
    <property type="component" value="Unassembled WGS sequence"/>
</dbReference>
<gene>
    <name evidence="1" type="ORF">H1P_3320002</name>
</gene>
<evidence type="ECO:0000313" key="2">
    <source>
        <dbReference type="Proteomes" id="UP000320055"/>
    </source>
</evidence>
<dbReference type="EMBL" id="CAACVJ010000260">
    <property type="protein sequence ID" value="VEP15408.1"/>
    <property type="molecule type" value="Genomic_DNA"/>
</dbReference>
<sequence>MPIIVGIGAKIRFPRENNGKLNDNLEKYNLFSGNYFLEFQLITHT</sequence>
<organism evidence="1 2">
    <name type="scientific">Hyella patelloides LEGE 07179</name>
    <dbReference type="NCBI Taxonomy" id="945734"/>
    <lineage>
        <taxon>Bacteria</taxon>
        <taxon>Bacillati</taxon>
        <taxon>Cyanobacteriota</taxon>
        <taxon>Cyanophyceae</taxon>
        <taxon>Pleurocapsales</taxon>
        <taxon>Hyellaceae</taxon>
        <taxon>Hyella</taxon>
    </lineage>
</organism>